<dbReference type="Proteomes" id="UP001155241">
    <property type="component" value="Unassembled WGS sequence"/>
</dbReference>
<feature type="chain" id="PRO_5040805807" evidence="1">
    <location>
        <begin position="27"/>
        <end position="1368"/>
    </location>
</feature>
<keyword evidence="4" id="KW-1185">Reference proteome</keyword>
<evidence type="ECO:0000313" key="4">
    <source>
        <dbReference type="Proteomes" id="UP001155241"/>
    </source>
</evidence>
<dbReference type="InterPro" id="IPR013424">
    <property type="entry name" value="Ice-binding_C"/>
</dbReference>
<dbReference type="RefSeq" id="WP_252851220.1">
    <property type="nucleotide sequence ID" value="NZ_JAMXLR010000017.1"/>
</dbReference>
<feature type="domain" description="Ice-binding protein C-terminal" evidence="2">
    <location>
        <begin position="901"/>
        <end position="924"/>
    </location>
</feature>
<accession>A0A9X2JEK7</accession>
<evidence type="ECO:0000259" key="2">
    <source>
        <dbReference type="Pfam" id="PF07589"/>
    </source>
</evidence>
<gene>
    <name evidence="3" type="ORF">NG895_04310</name>
</gene>
<proteinExistence type="predicted"/>
<dbReference type="PROSITE" id="PS00018">
    <property type="entry name" value="EF_HAND_1"/>
    <property type="match status" value="1"/>
</dbReference>
<keyword evidence="1" id="KW-0732">Signal</keyword>
<dbReference type="Pfam" id="PF07589">
    <property type="entry name" value="PEP-CTERM"/>
    <property type="match status" value="1"/>
</dbReference>
<reference evidence="3" key="1">
    <citation type="submission" date="2022-06" db="EMBL/GenBank/DDBJ databases">
        <title>Aeoliella straminimaris, a novel planctomycete from sediments.</title>
        <authorList>
            <person name="Vitorino I.R."/>
            <person name="Lage O.M."/>
        </authorList>
    </citation>
    <scope>NUCLEOTIDE SEQUENCE</scope>
    <source>
        <strain evidence="3">ICT_H6.2</strain>
    </source>
</reference>
<dbReference type="PROSITE" id="PS51257">
    <property type="entry name" value="PROKAR_LIPOPROTEIN"/>
    <property type="match status" value="1"/>
</dbReference>
<name>A0A9X2JEK7_9BACT</name>
<dbReference type="EMBL" id="JAMXLR010000017">
    <property type="protein sequence ID" value="MCO6043120.1"/>
    <property type="molecule type" value="Genomic_DNA"/>
</dbReference>
<organism evidence="3 4">
    <name type="scientific">Aeoliella straminimaris</name>
    <dbReference type="NCBI Taxonomy" id="2954799"/>
    <lineage>
        <taxon>Bacteria</taxon>
        <taxon>Pseudomonadati</taxon>
        <taxon>Planctomycetota</taxon>
        <taxon>Planctomycetia</taxon>
        <taxon>Pirellulales</taxon>
        <taxon>Lacipirellulaceae</taxon>
        <taxon>Aeoliella</taxon>
    </lineage>
</organism>
<comment type="caution">
    <text evidence="3">The sequence shown here is derived from an EMBL/GenBank/DDBJ whole genome shotgun (WGS) entry which is preliminary data.</text>
</comment>
<feature type="signal peptide" evidence="1">
    <location>
        <begin position="1"/>
        <end position="26"/>
    </location>
</feature>
<dbReference type="NCBIfam" id="TIGR02595">
    <property type="entry name" value="PEP_CTERM"/>
    <property type="match status" value="1"/>
</dbReference>
<dbReference type="InterPro" id="IPR018247">
    <property type="entry name" value="EF_Hand_1_Ca_BS"/>
</dbReference>
<sequence length="1368" mass="142235">MKKLYWLVGSSALLACLTALPQVASAQSIGVNIQMPNGWGGWNYHANLYQTSENRAGYELQDNWNQLNRQGADPDLDMTGATAYPLIDSTGAATATTVSVTGDFTYGFYNNVDNFAGIDPGSHELSTLESNQVRLYNGFIGYNSGNSGNVFSLSGIPYDTYDVVIYPSSSNGRTASVQLNGAGDTYYFESVTSYYAKEQLSNWDEPWLVGTSTTPGEYSQANVIVFEGVTGSTLDVFHEAISGNSGIGAIQIIGPEVPDLTLTLEVNTDNGEIMLSNNTAAPVGLAGLSIMSGGASLLPGSWNSISDSYDEGAGGSISPDPWQEIEASSSELAEGTLGSAGATLAAGESISLGNSWVQSPIEDLSFEYLLSGVNETITGAVSYSGSNGRLRPGDYDGNGVIDASDWPTQRDNYGADLTGMTTVEAYLMGDMDFDGDNDLADLRAFKAAYLAAGGSLSALSGASVPEPSTIMILSVAGALVCGRRLRRAVRYAAPLLVAAVLLLAGTQAMALSIGVNFNSNSNEVFASTTLAGAVAQTNWNQSTPAANDINETISGLVDSFGTATSASVTFTAPNTWAQGGANTSDGNISLLKGYLDDGGAGSNVQVTGVPYAEYDLYIYGIGDGAQGTIMEDFSVTAGGFSANPTWVRAANVTAGGALIEGGDGIEGHYVKLTGLTSSDLTITGARGATGRAPLAGFQIVDPSVATALTLRIDPETGIGTIMNSIGGPVDLDFYEIASGDSNSLTYSTWQSVQDTGNGGLPQGDGSGNGWEELGNLGDDKLSEFFLDGQSTLADGASVSLGRIFDTSGGVQEDITFQYSLGSSLINGIVEFAAGPEGLPGDYNNDGSVDIADYTVWRNNLGAADESGLNGNGDGGGVTMSDYAYWKTNFSTNNAPSIGAASVPEPSTVLVALMGVAGAVVCGRRFNMAYCKPAVMFCLFAFVVSGIARADYTNDRLYLFGEGTGENGSPGVVVGSGHNISGAGDTLDEVGVPSELPGAYLDLVQTGAPTYVSMTSGAYARSGATAGGLGVLFDGVDDALSGIALNRPDELAGQIDLIDGIEDGTPVYPIDYTGITGRGLQMWVYPDASAIGSSESPTTFQSIVSDTLSSGGPAINAQGQWTQINSVHIGVPATVPVEGDTWYHVMHHNYILSEPDEGNNVDALSVVYVDGKAVSANFDVLFAGYNGDLVVGGHDTGEGYDNFFTGAVDNLEMYVFGDNETGTPGNYGDGEDWGTFNYWTDNEWVADWMATNHGSVVGGTPIVGDTDFDNDIDNDDVMALINGWRQGNLYQGAHGPSPAGDYLTWQMGDLNFDGVVNLTDWWIMRDVHPDGANLNLAALMGGTSVPEPSSLLIVLGAGGLLAVLRKRAA</sequence>
<protein>
    <submittedName>
        <fullName evidence="3">PEP-CTERM sorting domain-containing protein</fullName>
    </submittedName>
</protein>
<evidence type="ECO:0000256" key="1">
    <source>
        <dbReference type="SAM" id="SignalP"/>
    </source>
</evidence>
<evidence type="ECO:0000313" key="3">
    <source>
        <dbReference type="EMBL" id="MCO6043120.1"/>
    </source>
</evidence>